<evidence type="ECO:0000256" key="1">
    <source>
        <dbReference type="SAM" id="Phobius"/>
    </source>
</evidence>
<evidence type="ECO:0000313" key="2">
    <source>
        <dbReference type="EMBL" id="MBX37256.1"/>
    </source>
</evidence>
<proteinExistence type="predicted"/>
<keyword evidence="1" id="KW-1133">Transmembrane helix</keyword>
<feature type="transmembrane region" description="Helical" evidence="1">
    <location>
        <begin position="43"/>
        <end position="69"/>
    </location>
</feature>
<sequence length="72" mass="8351">MGTPLSGSLFWEELWEEVDADEERLRSAEIAERAPERASERSLALLTVLQLPLSRYNFLSVFFFFLFFFGDG</sequence>
<dbReference type="EMBL" id="GGEC01056772">
    <property type="protein sequence ID" value="MBX37256.1"/>
    <property type="molecule type" value="Transcribed_RNA"/>
</dbReference>
<dbReference type="AlphaFoldDB" id="A0A2P2N4C3"/>
<name>A0A2P2N4C3_RHIMU</name>
<organism evidence="2">
    <name type="scientific">Rhizophora mucronata</name>
    <name type="common">Asiatic mangrove</name>
    <dbReference type="NCBI Taxonomy" id="61149"/>
    <lineage>
        <taxon>Eukaryota</taxon>
        <taxon>Viridiplantae</taxon>
        <taxon>Streptophyta</taxon>
        <taxon>Embryophyta</taxon>
        <taxon>Tracheophyta</taxon>
        <taxon>Spermatophyta</taxon>
        <taxon>Magnoliopsida</taxon>
        <taxon>eudicotyledons</taxon>
        <taxon>Gunneridae</taxon>
        <taxon>Pentapetalae</taxon>
        <taxon>rosids</taxon>
        <taxon>fabids</taxon>
        <taxon>Malpighiales</taxon>
        <taxon>Rhizophoraceae</taxon>
        <taxon>Rhizophora</taxon>
    </lineage>
</organism>
<accession>A0A2P2N4C3</accession>
<reference evidence="2" key="1">
    <citation type="submission" date="2018-02" db="EMBL/GenBank/DDBJ databases">
        <title>Rhizophora mucronata_Transcriptome.</title>
        <authorList>
            <person name="Meera S.P."/>
            <person name="Sreeshan A."/>
            <person name="Augustine A."/>
        </authorList>
    </citation>
    <scope>NUCLEOTIDE SEQUENCE</scope>
    <source>
        <tissue evidence="2">Leaf</tissue>
    </source>
</reference>
<protein>
    <submittedName>
        <fullName evidence="2">Uncharacterized protein</fullName>
    </submittedName>
</protein>
<keyword evidence="1" id="KW-0472">Membrane</keyword>
<keyword evidence="1" id="KW-0812">Transmembrane</keyword>